<evidence type="ECO:0000313" key="1">
    <source>
        <dbReference type="EMBL" id="KAI3754265.1"/>
    </source>
</evidence>
<reference evidence="2" key="1">
    <citation type="journal article" date="2022" name="Mol. Ecol. Resour.">
        <title>The genomes of chicory, endive, great burdock and yacon provide insights into Asteraceae palaeo-polyploidization history and plant inulin production.</title>
        <authorList>
            <person name="Fan W."/>
            <person name="Wang S."/>
            <person name="Wang H."/>
            <person name="Wang A."/>
            <person name="Jiang F."/>
            <person name="Liu H."/>
            <person name="Zhao H."/>
            <person name="Xu D."/>
            <person name="Zhang Y."/>
        </authorList>
    </citation>
    <scope>NUCLEOTIDE SEQUENCE [LARGE SCALE GENOMIC DNA]</scope>
    <source>
        <strain evidence="2">cv. Yunnan</strain>
    </source>
</reference>
<gene>
    <name evidence="1" type="ORF">L1987_54045</name>
</gene>
<comment type="caution">
    <text evidence="1">The sequence shown here is derived from an EMBL/GenBank/DDBJ whole genome shotgun (WGS) entry which is preliminary data.</text>
</comment>
<accession>A0ACB9E6H6</accession>
<protein>
    <submittedName>
        <fullName evidence="1">Uncharacterized protein</fullName>
    </submittedName>
</protein>
<keyword evidence="2" id="KW-1185">Reference proteome</keyword>
<evidence type="ECO:0000313" key="2">
    <source>
        <dbReference type="Proteomes" id="UP001056120"/>
    </source>
</evidence>
<name>A0ACB9E6H6_9ASTR</name>
<organism evidence="1 2">
    <name type="scientific">Smallanthus sonchifolius</name>
    <dbReference type="NCBI Taxonomy" id="185202"/>
    <lineage>
        <taxon>Eukaryota</taxon>
        <taxon>Viridiplantae</taxon>
        <taxon>Streptophyta</taxon>
        <taxon>Embryophyta</taxon>
        <taxon>Tracheophyta</taxon>
        <taxon>Spermatophyta</taxon>
        <taxon>Magnoliopsida</taxon>
        <taxon>eudicotyledons</taxon>
        <taxon>Gunneridae</taxon>
        <taxon>Pentapetalae</taxon>
        <taxon>asterids</taxon>
        <taxon>campanulids</taxon>
        <taxon>Asterales</taxon>
        <taxon>Asteraceae</taxon>
        <taxon>Asteroideae</taxon>
        <taxon>Heliantheae alliance</taxon>
        <taxon>Millerieae</taxon>
        <taxon>Smallanthus</taxon>
    </lineage>
</organism>
<reference evidence="1 2" key="2">
    <citation type="journal article" date="2022" name="Mol. Ecol. Resour.">
        <title>The genomes of chicory, endive, great burdock and yacon provide insights into Asteraceae paleo-polyploidization history and plant inulin production.</title>
        <authorList>
            <person name="Fan W."/>
            <person name="Wang S."/>
            <person name="Wang H."/>
            <person name="Wang A."/>
            <person name="Jiang F."/>
            <person name="Liu H."/>
            <person name="Zhao H."/>
            <person name="Xu D."/>
            <person name="Zhang Y."/>
        </authorList>
    </citation>
    <scope>NUCLEOTIDE SEQUENCE [LARGE SCALE GENOMIC DNA]</scope>
    <source>
        <strain evidence="2">cv. Yunnan</strain>
        <tissue evidence="1">Leaves</tissue>
    </source>
</reference>
<sequence>MIKMAKEASAEGFDVKAWDLDGWHRITAGMKGEKAETSKDGEEAGDGVEKEVPQGDEGIGCITQDTLEIIFVADLGLLRFFGCNRVVASACLFDSFTLSEDDLGFRILGTTDAFLGNVLSFFFWDTG</sequence>
<dbReference type="EMBL" id="CM042035">
    <property type="protein sequence ID" value="KAI3754265.1"/>
    <property type="molecule type" value="Genomic_DNA"/>
</dbReference>
<dbReference type="Proteomes" id="UP001056120">
    <property type="component" value="Linkage Group LG18"/>
</dbReference>
<proteinExistence type="predicted"/>